<comment type="caution">
    <text evidence="1">The sequence shown here is derived from an EMBL/GenBank/DDBJ whole genome shotgun (WGS) entry which is preliminary data.</text>
</comment>
<dbReference type="EMBL" id="LAZR01031241">
    <property type="protein sequence ID" value="KKL54323.1"/>
    <property type="molecule type" value="Genomic_DNA"/>
</dbReference>
<reference evidence="1" key="1">
    <citation type="journal article" date="2015" name="Nature">
        <title>Complex archaea that bridge the gap between prokaryotes and eukaryotes.</title>
        <authorList>
            <person name="Spang A."/>
            <person name="Saw J.H."/>
            <person name="Jorgensen S.L."/>
            <person name="Zaremba-Niedzwiedzka K."/>
            <person name="Martijn J."/>
            <person name="Lind A.E."/>
            <person name="van Eijk R."/>
            <person name="Schleper C."/>
            <person name="Guy L."/>
            <person name="Ettema T.J."/>
        </authorList>
    </citation>
    <scope>NUCLEOTIDE SEQUENCE</scope>
</reference>
<sequence length="95" mass="10454">MSDSPCKHESFISEIAINRIIDTGQFLAEIKIECAECHRPFQFLGLDPGLDLRGATMDLDGLEARLAIAPQGEELSPLDEGLVRGFRVQFPSGDH</sequence>
<gene>
    <name evidence="1" type="ORF">LCGC14_2266590</name>
</gene>
<name>A0A0F9CYB9_9ZZZZ</name>
<proteinExistence type="predicted"/>
<accession>A0A0F9CYB9</accession>
<organism evidence="1">
    <name type="scientific">marine sediment metagenome</name>
    <dbReference type="NCBI Taxonomy" id="412755"/>
    <lineage>
        <taxon>unclassified sequences</taxon>
        <taxon>metagenomes</taxon>
        <taxon>ecological metagenomes</taxon>
    </lineage>
</organism>
<protein>
    <submittedName>
        <fullName evidence="1">Uncharacterized protein</fullName>
    </submittedName>
</protein>
<evidence type="ECO:0000313" key="1">
    <source>
        <dbReference type="EMBL" id="KKL54323.1"/>
    </source>
</evidence>
<dbReference type="AlphaFoldDB" id="A0A0F9CYB9"/>